<dbReference type="SMART" id="SM00980">
    <property type="entry name" value="THAP"/>
    <property type="match status" value="1"/>
</dbReference>
<dbReference type="PANTHER" id="PTHR47120">
    <property type="entry name" value="THAP DOMAIN-CONTAINING PROTEIN 3"/>
    <property type="match status" value="1"/>
</dbReference>
<feature type="domain" description="THAP-type" evidence="7">
    <location>
        <begin position="29"/>
        <end position="110"/>
    </location>
</feature>
<dbReference type="GO" id="GO:0003677">
    <property type="term" value="F:DNA binding"/>
    <property type="evidence" value="ECO:0007669"/>
    <property type="project" value="UniProtKB-UniRule"/>
</dbReference>
<evidence type="ECO:0000256" key="3">
    <source>
        <dbReference type="ARBA" id="ARBA00022833"/>
    </source>
</evidence>
<dbReference type="SUPFAM" id="SSF57716">
    <property type="entry name" value="Glucocorticoid receptor-like (DNA-binding domain)"/>
    <property type="match status" value="1"/>
</dbReference>
<sequence>MCHKWRRFRVSARLKSAGRRHLCAGRTAMPKSCAAPRCSNRYSSRCRHLTFHRFPRSRPELLARWVGNLGRTNFQPSCHAVLCSQHFQPDCFSPCGNRANLRPDAVPTLFTAPPAAAQIRKGKSSLKDAEDPPLPKDCTESWEDRRLEVEAVLQEPGSTTAEQPVKEVTTTEAAETEDRQLKSRPLVQRHHPQSSDHSYAIADCTSLKKKLFQALEENEKLRKCLKVKSVELKRILVRLQTCKKEH</sequence>
<protein>
    <submittedName>
        <fullName evidence="8">THAP domain containing 3</fullName>
    </submittedName>
</protein>
<evidence type="ECO:0000256" key="2">
    <source>
        <dbReference type="ARBA" id="ARBA00022771"/>
    </source>
</evidence>
<dbReference type="SMART" id="SM00692">
    <property type="entry name" value="DM3"/>
    <property type="match status" value="1"/>
</dbReference>
<keyword evidence="9" id="KW-1185">Reference proteome</keyword>
<gene>
    <name evidence="8" type="primary">THAP3</name>
</gene>
<dbReference type="GO" id="GO:0045944">
    <property type="term" value="P:positive regulation of transcription by RNA polymerase II"/>
    <property type="evidence" value="ECO:0007669"/>
    <property type="project" value="Ensembl"/>
</dbReference>
<dbReference type="Ensembl" id="ENSCPRT00005018896.1">
    <property type="protein sequence ID" value="ENSCPRP00005016139.1"/>
    <property type="gene ID" value="ENSCPRG00005011266.1"/>
</dbReference>
<keyword evidence="3" id="KW-0862">Zinc</keyword>
<dbReference type="Proteomes" id="UP000594220">
    <property type="component" value="Unplaced"/>
</dbReference>
<dbReference type="Pfam" id="PF05485">
    <property type="entry name" value="THAP"/>
    <property type="match status" value="1"/>
</dbReference>
<dbReference type="GeneTree" id="ENSGT00940000162344"/>
<dbReference type="PANTHER" id="PTHR47120:SF1">
    <property type="entry name" value="THAP DOMAIN-CONTAINING PROTEIN 3"/>
    <property type="match status" value="1"/>
</dbReference>
<keyword evidence="1" id="KW-0479">Metal-binding</keyword>
<dbReference type="InterPro" id="IPR026520">
    <property type="entry name" value="THAP3"/>
</dbReference>
<accession>A0A7M4EWX8</accession>
<evidence type="ECO:0000256" key="5">
    <source>
        <dbReference type="PROSITE-ProRule" id="PRU00309"/>
    </source>
</evidence>
<evidence type="ECO:0000256" key="1">
    <source>
        <dbReference type="ARBA" id="ARBA00022723"/>
    </source>
</evidence>
<dbReference type="PROSITE" id="PS50950">
    <property type="entry name" value="ZF_THAP"/>
    <property type="match status" value="1"/>
</dbReference>
<proteinExistence type="predicted"/>
<evidence type="ECO:0000256" key="6">
    <source>
        <dbReference type="SAM" id="MobiDB-lite"/>
    </source>
</evidence>
<evidence type="ECO:0000256" key="4">
    <source>
        <dbReference type="ARBA" id="ARBA00023125"/>
    </source>
</evidence>
<dbReference type="AlphaFoldDB" id="A0A7M4EWX8"/>
<keyword evidence="4 5" id="KW-0238">DNA-binding</keyword>
<reference evidence="8" key="1">
    <citation type="submission" date="2025-08" db="UniProtKB">
        <authorList>
            <consortium name="Ensembl"/>
        </authorList>
    </citation>
    <scope>IDENTIFICATION</scope>
</reference>
<dbReference type="GO" id="GO:0008270">
    <property type="term" value="F:zinc ion binding"/>
    <property type="evidence" value="ECO:0007669"/>
    <property type="project" value="UniProtKB-KW"/>
</dbReference>
<evidence type="ECO:0000259" key="7">
    <source>
        <dbReference type="PROSITE" id="PS50950"/>
    </source>
</evidence>
<evidence type="ECO:0000313" key="9">
    <source>
        <dbReference type="Proteomes" id="UP000594220"/>
    </source>
</evidence>
<reference evidence="8" key="2">
    <citation type="submission" date="2025-09" db="UniProtKB">
        <authorList>
            <consortium name="Ensembl"/>
        </authorList>
    </citation>
    <scope>IDENTIFICATION</scope>
</reference>
<keyword evidence="2 5" id="KW-0863">Zinc-finger</keyword>
<dbReference type="InterPro" id="IPR006612">
    <property type="entry name" value="THAP_Znf"/>
</dbReference>
<evidence type="ECO:0000313" key="8">
    <source>
        <dbReference type="Ensembl" id="ENSCPRP00005016139.1"/>
    </source>
</evidence>
<feature type="region of interest" description="Disordered" evidence="6">
    <location>
        <begin position="154"/>
        <end position="197"/>
    </location>
</feature>
<organism evidence="8 9">
    <name type="scientific">Crocodylus porosus</name>
    <name type="common">Saltwater crocodile</name>
    <name type="synonym">Estuarine crocodile</name>
    <dbReference type="NCBI Taxonomy" id="8502"/>
    <lineage>
        <taxon>Eukaryota</taxon>
        <taxon>Metazoa</taxon>
        <taxon>Chordata</taxon>
        <taxon>Craniata</taxon>
        <taxon>Vertebrata</taxon>
        <taxon>Euteleostomi</taxon>
        <taxon>Archelosauria</taxon>
        <taxon>Archosauria</taxon>
        <taxon>Crocodylia</taxon>
        <taxon>Longirostres</taxon>
        <taxon>Crocodylidae</taxon>
        <taxon>Crocodylus</taxon>
    </lineage>
</organism>
<dbReference type="OMA" id="ACKGHWG"/>
<name>A0A7M4EWX8_CROPO</name>